<accession>A0A6M1TB81</accession>
<dbReference type="GO" id="GO:0004803">
    <property type="term" value="F:transposase activity"/>
    <property type="evidence" value="ECO:0007669"/>
    <property type="project" value="InterPro"/>
</dbReference>
<dbReference type="GO" id="GO:0006313">
    <property type="term" value="P:DNA transposition"/>
    <property type="evidence" value="ECO:0007669"/>
    <property type="project" value="InterPro"/>
</dbReference>
<comment type="caution">
    <text evidence="2">The sequence shown here is derived from an EMBL/GenBank/DDBJ whole genome shotgun (WGS) entry which is preliminary data.</text>
</comment>
<evidence type="ECO:0000313" key="3">
    <source>
        <dbReference type="Proteomes" id="UP000473278"/>
    </source>
</evidence>
<dbReference type="AlphaFoldDB" id="A0A6M1TB81"/>
<keyword evidence="3" id="KW-1185">Reference proteome</keyword>
<organism evidence="2 3">
    <name type="scientific">Halalkalibaculum roseum</name>
    <dbReference type="NCBI Taxonomy" id="2709311"/>
    <lineage>
        <taxon>Bacteria</taxon>
        <taxon>Pseudomonadati</taxon>
        <taxon>Balneolota</taxon>
        <taxon>Balneolia</taxon>
        <taxon>Balneolales</taxon>
        <taxon>Balneolaceae</taxon>
        <taxon>Halalkalibaculum</taxon>
    </lineage>
</organism>
<dbReference type="EMBL" id="JAALLT010000004">
    <property type="protein sequence ID" value="NGP77413.1"/>
    <property type="molecule type" value="Genomic_DNA"/>
</dbReference>
<evidence type="ECO:0000259" key="1">
    <source>
        <dbReference type="SMART" id="SM01321"/>
    </source>
</evidence>
<dbReference type="PANTHER" id="PTHR34322">
    <property type="entry name" value="TRANSPOSASE, Y1_TNP DOMAIN-CONTAINING"/>
    <property type="match status" value="1"/>
</dbReference>
<dbReference type="InterPro" id="IPR036515">
    <property type="entry name" value="Transposase_17_sf"/>
</dbReference>
<evidence type="ECO:0000313" key="2">
    <source>
        <dbReference type="EMBL" id="NGP77413.1"/>
    </source>
</evidence>
<dbReference type="GO" id="GO:0003677">
    <property type="term" value="F:DNA binding"/>
    <property type="evidence" value="ECO:0007669"/>
    <property type="project" value="InterPro"/>
</dbReference>
<gene>
    <name evidence="2" type="ORF">G3570_12265</name>
</gene>
<dbReference type="RefSeq" id="WP_165142802.1">
    <property type="nucleotide sequence ID" value="NZ_JAALLT010000004.1"/>
</dbReference>
<dbReference type="InterPro" id="IPR002686">
    <property type="entry name" value="Transposase_17"/>
</dbReference>
<proteinExistence type="predicted"/>
<dbReference type="Proteomes" id="UP000473278">
    <property type="component" value="Unassembled WGS sequence"/>
</dbReference>
<name>A0A6M1TB81_9BACT</name>
<protein>
    <recommendedName>
        <fullName evidence="1">Transposase IS200-like domain-containing protein</fullName>
    </recommendedName>
</protein>
<dbReference type="PANTHER" id="PTHR34322:SF2">
    <property type="entry name" value="TRANSPOSASE IS200-LIKE DOMAIN-CONTAINING PROTEIN"/>
    <property type="match status" value="1"/>
</dbReference>
<feature type="domain" description="Transposase IS200-like" evidence="1">
    <location>
        <begin position="9"/>
        <end position="143"/>
    </location>
</feature>
<dbReference type="SMART" id="SM01321">
    <property type="entry name" value="Y1_Tnp"/>
    <property type="match status" value="1"/>
</dbReference>
<reference evidence="2 3" key="1">
    <citation type="submission" date="2020-02" db="EMBL/GenBank/DDBJ databases">
        <title>Balneolaceae bacterium YR4-1, complete genome.</title>
        <authorList>
            <person name="Li Y."/>
            <person name="Wu S."/>
        </authorList>
    </citation>
    <scope>NUCLEOTIDE SEQUENCE [LARGE SCALE GENOMIC DNA]</scope>
    <source>
        <strain evidence="2 3">YR4-1</strain>
    </source>
</reference>
<dbReference type="Gene3D" id="3.30.70.1290">
    <property type="entry name" value="Transposase IS200-like"/>
    <property type="match status" value="1"/>
</dbReference>
<sequence>MASIKIEIEPNQIYHIWTHANGSENLFRSDINYRNFMDRFTRHIHPVGETFAYCLMPNHFHFMIRLRPKEEIFSCLIGKKRDAFQKGLSNFLSQQFSNLLNGYTQSYNYQYKRKGSLFIPNFKRKLIDSEAYFTRLIVYIHNNPVYHGFVSEPGEWCYSSYLAYRKNKMTKVSIKEGLAWFGGIESFDDLHRQLSFEKLATIFQE</sequence>
<dbReference type="SUPFAM" id="SSF143422">
    <property type="entry name" value="Transposase IS200-like"/>
    <property type="match status" value="1"/>
</dbReference>